<feature type="coiled-coil region" evidence="1">
    <location>
        <begin position="42"/>
        <end position="76"/>
    </location>
</feature>
<comment type="caution">
    <text evidence="2">The sequence shown here is derived from an EMBL/GenBank/DDBJ whole genome shotgun (WGS) entry which is preliminary data.</text>
</comment>
<organism evidence="2 3">
    <name type="scientific">Longimycelium tulufanense</name>
    <dbReference type="NCBI Taxonomy" id="907463"/>
    <lineage>
        <taxon>Bacteria</taxon>
        <taxon>Bacillati</taxon>
        <taxon>Actinomycetota</taxon>
        <taxon>Actinomycetes</taxon>
        <taxon>Pseudonocardiales</taxon>
        <taxon>Pseudonocardiaceae</taxon>
        <taxon>Longimycelium</taxon>
    </lineage>
</organism>
<reference evidence="2" key="1">
    <citation type="journal article" date="2014" name="Int. J. Syst. Evol. Microbiol.">
        <title>Complete genome sequence of Corynebacterium casei LMG S-19264T (=DSM 44701T), isolated from a smear-ripened cheese.</title>
        <authorList>
            <consortium name="US DOE Joint Genome Institute (JGI-PGF)"/>
            <person name="Walter F."/>
            <person name="Albersmeier A."/>
            <person name="Kalinowski J."/>
            <person name="Ruckert C."/>
        </authorList>
    </citation>
    <scope>NUCLEOTIDE SEQUENCE</scope>
    <source>
        <strain evidence="2">CGMCC 4.5737</strain>
    </source>
</reference>
<dbReference type="Proteomes" id="UP000637578">
    <property type="component" value="Unassembled WGS sequence"/>
</dbReference>
<evidence type="ECO:0000313" key="3">
    <source>
        <dbReference type="Proteomes" id="UP000637578"/>
    </source>
</evidence>
<dbReference type="AlphaFoldDB" id="A0A8J3CDP9"/>
<name>A0A8J3CDP9_9PSEU</name>
<dbReference type="RefSeq" id="WP_189061467.1">
    <property type="nucleotide sequence ID" value="NZ_BMMK01000041.1"/>
</dbReference>
<proteinExistence type="predicted"/>
<keyword evidence="1" id="KW-0175">Coiled coil</keyword>
<keyword evidence="3" id="KW-1185">Reference proteome</keyword>
<evidence type="ECO:0000313" key="2">
    <source>
        <dbReference type="EMBL" id="GGM78498.1"/>
    </source>
</evidence>
<reference evidence="2" key="2">
    <citation type="submission" date="2020-09" db="EMBL/GenBank/DDBJ databases">
        <authorList>
            <person name="Sun Q."/>
            <person name="Zhou Y."/>
        </authorList>
    </citation>
    <scope>NUCLEOTIDE SEQUENCE</scope>
    <source>
        <strain evidence="2">CGMCC 4.5737</strain>
    </source>
</reference>
<dbReference type="EMBL" id="BMMK01000041">
    <property type="protein sequence ID" value="GGM78498.1"/>
    <property type="molecule type" value="Genomic_DNA"/>
</dbReference>
<evidence type="ECO:0000256" key="1">
    <source>
        <dbReference type="SAM" id="Coils"/>
    </source>
</evidence>
<sequence>MLGGLVGAGRALRSARHAANQEALEALTAGYRSLLDERAALTHDLVAELAAVKAELAEVRAENQRLVAEVAALRARLDEPRNEGAPR</sequence>
<protein>
    <submittedName>
        <fullName evidence="2">Uncharacterized protein</fullName>
    </submittedName>
</protein>
<gene>
    <name evidence="2" type="ORF">GCM10012275_56420</name>
</gene>
<accession>A0A8J3CDP9</accession>